<evidence type="ECO:0000256" key="5">
    <source>
        <dbReference type="ARBA" id="ARBA00023136"/>
    </source>
</evidence>
<evidence type="ECO:0000313" key="8">
    <source>
        <dbReference type="EMBL" id="MFC3928908.1"/>
    </source>
</evidence>
<keyword evidence="4 6" id="KW-1133">Transmembrane helix</keyword>
<feature type="transmembrane region" description="Helical" evidence="6">
    <location>
        <begin position="582"/>
        <end position="603"/>
    </location>
</feature>
<evidence type="ECO:0000259" key="7">
    <source>
        <dbReference type="Pfam" id="PF02687"/>
    </source>
</evidence>
<feature type="transmembrane region" description="Helical" evidence="6">
    <location>
        <begin position="97"/>
        <end position="130"/>
    </location>
</feature>
<dbReference type="InterPro" id="IPR027022">
    <property type="entry name" value="ABC_permease_BceB-typ"/>
</dbReference>
<accession>A0ABV8CY01</accession>
<evidence type="ECO:0000313" key="9">
    <source>
        <dbReference type="Proteomes" id="UP001595807"/>
    </source>
</evidence>
<protein>
    <submittedName>
        <fullName evidence="8">FtsX-like permease family protein</fullName>
    </submittedName>
</protein>
<keyword evidence="2 6" id="KW-1003">Cell membrane</keyword>
<gene>
    <name evidence="8" type="ORF">ACFORF_10135</name>
</gene>
<comment type="similarity">
    <text evidence="6">Belongs to the ABC-4 integral membrane protein family.</text>
</comment>
<feature type="transmembrane region" description="Helical" evidence="6">
    <location>
        <begin position="50"/>
        <end position="76"/>
    </location>
</feature>
<keyword evidence="9" id="KW-1185">Reference proteome</keyword>
<evidence type="ECO:0000256" key="6">
    <source>
        <dbReference type="PIRNR" id="PIRNR018968"/>
    </source>
</evidence>
<dbReference type="Proteomes" id="UP001595807">
    <property type="component" value="Unassembled WGS sequence"/>
</dbReference>
<evidence type="ECO:0000256" key="4">
    <source>
        <dbReference type="ARBA" id="ARBA00022989"/>
    </source>
</evidence>
<comment type="caution">
    <text evidence="8">The sequence shown here is derived from an EMBL/GenBank/DDBJ whole genome shotgun (WGS) entry which is preliminary data.</text>
</comment>
<feature type="transmembrane region" description="Helical" evidence="6">
    <location>
        <begin position="279"/>
        <end position="303"/>
    </location>
</feature>
<dbReference type="EMBL" id="JBHRZV010000052">
    <property type="protein sequence ID" value="MFC3928908.1"/>
    <property type="molecule type" value="Genomic_DNA"/>
</dbReference>
<dbReference type="PANTHER" id="PTHR46795">
    <property type="entry name" value="ABC TRANSPORTER PERMEASE-RELATED-RELATED"/>
    <property type="match status" value="1"/>
</dbReference>
<evidence type="ECO:0000256" key="3">
    <source>
        <dbReference type="ARBA" id="ARBA00022692"/>
    </source>
</evidence>
<evidence type="ECO:0000256" key="2">
    <source>
        <dbReference type="ARBA" id="ARBA00022475"/>
    </source>
</evidence>
<organism evidence="8 9">
    <name type="scientific">Streptococcus caprae</name>
    <dbReference type="NCBI Taxonomy" id="1640501"/>
    <lineage>
        <taxon>Bacteria</taxon>
        <taxon>Bacillati</taxon>
        <taxon>Bacillota</taxon>
        <taxon>Bacilli</taxon>
        <taxon>Lactobacillales</taxon>
        <taxon>Streptococcaceae</taxon>
        <taxon>Streptococcus</taxon>
    </lineage>
</organism>
<feature type="transmembrane region" description="Helical" evidence="6">
    <location>
        <begin position="217"/>
        <end position="244"/>
    </location>
</feature>
<comment type="subcellular location">
    <subcellularLocation>
        <location evidence="1 6">Cell membrane</location>
        <topology evidence="1 6">Multi-pass membrane protein</topology>
    </subcellularLocation>
</comment>
<feature type="transmembrane region" description="Helical" evidence="6">
    <location>
        <begin position="192"/>
        <end position="211"/>
    </location>
</feature>
<dbReference type="Pfam" id="PF02687">
    <property type="entry name" value="FtsX"/>
    <property type="match status" value="1"/>
</dbReference>
<reference evidence="9" key="1">
    <citation type="journal article" date="2019" name="Int. J. Syst. Evol. Microbiol.">
        <title>The Global Catalogue of Microorganisms (GCM) 10K type strain sequencing project: providing services to taxonomists for standard genome sequencing and annotation.</title>
        <authorList>
            <consortium name="The Broad Institute Genomics Platform"/>
            <consortium name="The Broad Institute Genome Sequencing Center for Infectious Disease"/>
            <person name="Wu L."/>
            <person name="Ma J."/>
        </authorList>
    </citation>
    <scope>NUCLEOTIDE SEQUENCE [LARGE SCALE GENOMIC DNA]</scope>
    <source>
        <strain evidence="9">CCUG 67170</strain>
    </source>
</reference>
<dbReference type="PIRSF" id="PIRSF018968">
    <property type="entry name" value="ABC_permease_BceB"/>
    <property type="match status" value="1"/>
</dbReference>
<feature type="domain" description="ABC3 transporter permease C-terminal" evidence="7">
    <location>
        <begin position="56"/>
        <end position="168"/>
    </location>
</feature>
<dbReference type="PANTHER" id="PTHR46795:SF3">
    <property type="entry name" value="ABC TRANSPORTER PERMEASE"/>
    <property type="match status" value="1"/>
</dbReference>
<dbReference type="InterPro" id="IPR003838">
    <property type="entry name" value="ABC3_permease_C"/>
</dbReference>
<proteinExistence type="inferred from homology"/>
<keyword evidence="6" id="KW-0813">Transport</keyword>
<dbReference type="InterPro" id="IPR052536">
    <property type="entry name" value="ABC-4_Integral_Memb_Prot"/>
</dbReference>
<evidence type="ECO:0000256" key="1">
    <source>
        <dbReference type="ARBA" id="ARBA00004651"/>
    </source>
</evidence>
<sequence>MFYLKLAWGNLKTSLSVFAPFVLASLVLFSLLGSTNLVLASPVVKQMQHGSMLLMLAVIVLTMFAAIMEVYSYNFLLKQRSREFGLYNVLGMNKGQVSWIATLELLCVFLVTVLLGSVVSSICSHILYLIFVRLTAYDRLDFTINPTGLVTTVIIFACIFCLLEGIGLFRIQKSSPLILFRTQERAEKEPRGNGMLAFLALLCLGGGYMLSITSSKIGALVVLARFFIAVILVIIGTYLFYISFTTWFLKNRRADKAYFYKPEHFITTSQMLFRMKQNAVGLGNITLLAIMAFVTVATTFSLYSNATSMSDALFPENTRVDFSVTERAQGEAAVAEIFGDKDKREASTYLTTLLQVNAPRGTTWSITEEQIASPDISVNFAYLMTQDDFRGLGNELPKLGDKESALYVQNGHYQIKTIDFLGQEFENVANLSHIKMPDSINTYNAVVLVVANDKVLAQLLTTYQAIPNNRFTSDLNYTAFVHVDDQEFDATMNRLKTWNAQHPDQAGWLQTQSDFLTSELNLMGGFVFTGFLLGISFLLGAALIIYYKQYTEGTEDKKSYRILQEVGMSKEAVRHTINSQTIFVFFLPLAMAVLHFIFALTMLKQMLLLFGVTSSNHVYLVSSVTILIIIVIYFIIYRFTSKTYYRIIER</sequence>
<feature type="transmembrane region" description="Helical" evidence="6">
    <location>
        <begin position="522"/>
        <end position="547"/>
    </location>
</feature>
<keyword evidence="5 6" id="KW-0472">Membrane</keyword>
<dbReference type="RefSeq" id="WP_380427866.1">
    <property type="nucleotide sequence ID" value="NZ_JBHRZV010000052.1"/>
</dbReference>
<feature type="transmembrane region" description="Helical" evidence="6">
    <location>
        <begin position="618"/>
        <end position="640"/>
    </location>
</feature>
<name>A0ABV8CY01_9STRE</name>
<feature type="transmembrane region" description="Helical" evidence="6">
    <location>
        <begin position="150"/>
        <end position="171"/>
    </location>
</feature>
<keyword evidence="3 6" id="KW-0812">Transmembrane</keyword>